<dbReference type="EMBL" id="CVMT01000004">
    <property type="protein sequence ID" value="CRG87999.1"/>
    <property type="molecule type" value="Genomic_DNA"/>
</dbReference>
<gene>
    <name evidence="9" type="ORF">PISL3812_05022</name>
</gene>
<comment type="subcellular location">
    <subcellularLocation>
        <location evidence="1">Endoplasmic reticulum membrane</location>
        <topology evidence="1">Multi-pass membrane protein</topology>
    </subcellularLocation>
</comment>
<keyword evidence="4" id="KW-0256">Endoplasmic reticulum</keyword>
<organism evidence="9 10">
    <name type="scientific">Talaromyces islandicus</name>
    <name type="common">Penicillium islandicum</name>
    <dbReference type="NCBI Taxonomy" id="28573"/>
    <lineage>
        <taxon>Eukaryota</taxon>
        <taxon>Fungi</taxon>
        <taxon>Dikarya</taxon>
        <taxon>Ascomycota</taxon>
        <taxon>Pezizomycotina</taxon>
        <taxon>Eurotiomycetes</taxon>
        <taxon>Eurotiomycetidae</taxon>
        <taxon>Eurotiales</taxon>
        <taxon>Trichocomaceae</taxon>
        <taxon>Talaromyces</taxon>
        <taxon>Talaromyces sect. Islandici</taxon>
    </lineage>
</organism>
<reference evidence="9 10" key="1">
    <citation type="submission" date="2015-04" db="EMBL/GenBank/DDBJ databases">
        <authorList>
            <person name="Syromyatnikov M.Y."/>
            <person name="Popov V.N."/>
        </authorList>
    </citation>
    <scope>NUCLEOTIDE SEQUENCE [LARGE SCALE GENOMIC DNA]</scope>
    <source>
        <strain evidence="9">WF-38-12</strain>
    </source>
</reference>
<dbReference type="PANTHER" id="PTHR15301">
    <property type="entry name" value="INSULIN-INDUCED GENE 1"/>
    <property type="match status" value="1"/>
</dbReference>
<keyword evidence="5 8" id="KW-1133">Transmembrane helix</keyword>
<dbReference type="Proteomes" id="UP000054383">
    <property type="component" value="Unassembled WGS sequence"/>
</dbReference>
<feature type="transmembrane region" description="Helical" evidence="8">
    <location>
        <begin position="176"/>
        <end position="200"/>
    </location>
</feature>
<accession>A0A0U1LX80</accession>
<dbReference type="GO" id="GO:0016126">
    <property type="term" value="P:sterol biosynthetic process"/>
    <property type="evidence" value="ECO:0007669"/>
    <property type="project" value="TreeGrafter"/>
</dbReference>
<protein>
    <recommendedName>
        <fullName evidence="11">Insulin-induced gene 2 protein</fullName>
    </recommendedName>
</protein>
<feature type="transmembrane region" description="Helical" evidence="8">
    <location>
        <begin position="281"/>
        <end position="299"/>
    </location>
</feature>
<evidence type="ECO:0000313" key="9">
    <source>
        <dbReference type="EMBL" id="CRG87999.1"/>
    </source>
</evidence>
<comment type="similarity">
    <text evidence="2">Belongs to the INSIG family.</text>
</comment>
<dbReference type="PANTHER" id="PTHR15301:SF3">
    <property type="entry name" value="PROTEIN NSG1-RELATED"/>
    <property type="match status" value="1"/>
</dbReference>
<dbReference type="OrthoDB" id="205546at2759"/>
<evidence type="ECO:0000256" key="4">
    <source>
        <dbReference type="ARBA" id="ARBA00022824"/>
    </source>
</evidence>
<evidence type="ECO:0000256" key="3">
    <source>
        <dbReference type="ARBA" id="ARBA00022692"/>
    </source>
</evidence>
<feature type="transmembrane region" description="Helical" evidence="8">
    <location>
        <begin position="132"/>
        <end position="156"/>
    </location>
</feature>
<evidence type="ECO:0000256" key="7">
    <source>
        <dbReference type="SAM" id="MobiDB-lite"/>
    </source>
</evidence>
<evidence type="ECO:0000313" key="10">
    <source>
        <dbReference type="Proteomes" id="UP000054383"/>
    </source>
</evidence>
<keyword evidence="6 8" id="KW-0472">Membrane</keyword>
<feature type="transmembrane region" description="Helical" evidence="8">
    <location>
        <begin position="333"/>
        <end position="352"/>
    </location>
</feature>
<evidence type="ECO:0000256" key="2">
    <source>
        <dbReference type="ARBA" id="ARBA00007475"/>
    </source>
</evidence>
<sequence length="367" mass="40091">MTDSPRLLRPKARRPFELPSNESSRPPSPPIANTANTNGSAADFLDVKSDLDGKRTGSLLNLTSSTLLGIFQQTAFDSGRDENSPWDTQVHTPIETDVNNRFPSSAAGGAKTLDAQMQPQPHQHTRRTVNAVFVPLISKTSLLFVCGVVYGTIMAHLHENNWITPVKLELIDRNSYVYLAAWGFGGVSLAYVLPWLDNLWENASEKKKRKPFANGYQKVGGRSGDSRPSRWTLAVRSIGAFVGIAFAMRRLPWESTTQESLTLALVNPFLWYLIDRTKTGFWLSTVVALTGMGITLALHPEIIPSSSAGGLGLRNGRLAFDIQGGLSQEGTAVAIWLASAFYSACVCFGNIGRQLALDGSQQDVIQR</sequence>
<dbReference type="OMA" id="YGVITVH"/>
<dbReference type="Pfam" id="PF07281">
    <property type="entry name" value="INSIG"/>
    <property type="match status" value="1"/>
</dbReference>
<dbReference type="GO" id="GO:0005789">
    <property type="term" value="C:endoplasmic reticulum membrane"/>
    <property type="evidence" value="ECO:0007669"/>
    <property type="project" value="UniProtKB-SubCell"/>
</dbReference>
<dbReference type="STRING" id="28573.A0A0U1LX80"/>
<evidence type="ECO:0000256" key="5">
    <source>
        <dbReference type="ARBA" id="ARBA00022989"/>
    </source>
</evidence>
<evidence type="ECO:0000256" key="6">
    <source>
        <dbReference type="ARBA" id="ARBA00023136"/>
    </source>
</evidence>
<keyword evidence="10" id="KW-1185">Reference proteome</keyword>
<proteinExistence type="inferred from homology"/>
<feature type="region of interest" description="Disordered" evidence="7">
    <location>
        <begin position="1"/>
        <end position="39"/>
    </location>
</feature>
<evidence type="ECO:0008006" key="11">
    <source>
        <dbReference type="Google" id="ProtNLM"/>
    </source>
</evidence>
<name>A0A0U1LX80_TALIS</name>
<dbReference type="InterPro" id="IPR025929">
    <property type="entry name" value="INSIG_fam"/>
</dbReference>
<evidence type="ECO:0000256" key="8">
    <source>
        <dbReference type="SAM" id="Phobius"/>
    </source>
</evidence>
<keyword evidence="3 8" id="KW-0812">Transmembrane</keyword>
<evidence type="ECO:0000256" key="1">
    <source>
        <dbReference type="ARBA" id="ARBA00004477"/>
    </source>
</evidence>
<dbReference type="AlphaFoldDB" id="A0A0U1LX80"/>